<feature type="region of interest" description="Disordered" evidence="1">
    <location>
        <begin position="348"/>
        <end position="388"/>
    </location>
</feature>
<proteinExistence type="predicted"/>
<evidence type="ECO:0000313" key="2">
    <source>
        <dbReference type="EMBL" id="KIO30507.1"/>
    </source>
</evidence>
<dbReference type="EMBL" id="KN822971">
    <property type="protein sequence ID" value="KIO30507.1"/>
    <property type="molecule type" value="Genomic_DNA"/>
</dbReference>
<keyword evidence="3" id="KW-1185">Reference proteome</keyword>
<evidence type="ECO:0000313" key="3">
    <source>
        <dbReference type="Proteomes" id="UP000054248"/>
    </source>
</evidence>
<sequence length="406" mass="45410">MMSDATFKLLQGSTPGGNARSRRNQWRRNWMDPPDDEDRPTYGSIDRRDRVTRATALSMITDLMLNEDLQPSDAVDFLEDLENGCKKDGVSLSELLGEDMSTGGVPPLMWEIQRCNWREEPELLMFLMIHTPRPKVPWMIRTACQAVGDNGLLQQLRETLEPDVLCHVMSSSDLGFDVAVTVKDLTEKLRPKQTTWISEGKHGQEKRSHVEASSVTIEWIVEERAWALELKADALELTLLDGPPATVTARLHVDPSDALELALLDENVSGGLQVGPSVQGSSIHSCDMEFPQGTVLLPISRAGRNSLTLKPTWRPETWESGLHETRTPVSFQLKVRLGQILELPTRPIEEEKVTKGAPEEDDDWVIEYDDGEPATPEEGSSGWVLASWSGKDKDLDERDVEGHVTK</sequence>
<name>A0A0C3M9X9_9AGAM</name>
<dbReference type="OrthoDB" id="3144984at2759"/>
<dbReference type="Proteomes" id="UP000054248">
    <property type="component" value="Unassembled WGS sequence"/>
</dbReference>
<accession>A0A0C3M9X9</accession>
<evidence type="ECO:0000256" key="1">
    <source>
        <dbReference type="SAM" id="MobiDB-lite"/>
    </source>
</evidence>
<feature type="compositionally biased region" description="Acidic residues" evidence="1">
    <location>
        <begin position="359"/>
        <end position="372"/>
    </location>
</feature>
<dbReference type="HOGENOM" id="CLU_678246_0_0_1"/>
<organism evidence="2 3">
    <name type="scientific">Tulasnella calospora MUT 4182</name>
    <dbReference type="NCBI Taxonomy" id="1051891"/>
    <lineage>
        <taxon>Eukaryota</taxon>
        <taxon>Fungi</taxon>
        <taxon>Dikarya</taxon>
        <taxon>Basidiomycota</taxon>
        <taxon>Agaricomycotina</taxon>
        <taxon>Agaricomycetes</taxon>
        <taxon>Cantharellales</taxon>
        <taxon>Tulasnellaceae</taxon>
        <taxon>Tulasnella</taxon>
    </lineage>
</organism>
<reference evidence="2 3" key="1">
    <citation type="submission" date="2014-04" db="EMBL/GenBank/DDBJ databases">
        <authorList>
            <consortium name="DOE Joint Genome Institute"/>
            <person name="Kuo A."/>
            <person name="Girlanda M."/>
            <person name="Perotto S."/>
            <person name="Kohler A."/>
            <person name="Nagy L.G."/>
            <person name="Floudas D."/>
            <person name="Copeland A."/>
            <person name="Barry K.W."/>
            <person name="Cichocki N."/>
            <person name="Veneault-Fourrey C."/>
            <person name="LaButti K."/>
            <person name="Lindquist E.A."/>
            <person name="Lipzen A."/>
            <person name="Lundell T."/>
            <person name="Morin E."/>
            <person name="Murat C."/>
            <person name="Sun H."/>
            <person name="Tunlid A."/>
            <person name="Henrissat B."/>
            <person name="Grigoriev I.V."/>
            <person name="Hibbett D.S."/>
            <person name="Martin F."/>
            <person name="Nordberg H.P."/>
            <person name="Cantor M.N."/>
            <person name="Hua S.X."/>
        </authorList>
    </citation>
    <scope>NUCLEOTIDE SEQUENCE [LARGE SCALE GENOMIC DNA]</scope>
    <source>
        <strain evidence="2 3">MUT 4182</strain>
    </source>
</reference>
<gene>
    <name evidence="2" type="ORF">M407DRAFT_242165</name>
</gene>
<feature type="compositionally biased region" description="Basic and acidic residues" evidence="1">
    <location>
        <begin position="348"/>
        <end position="358"/>
    </location>
</feature>
<dbReference type="AlphaFoldDB" id="A0A0C3M9X9"/>
<protein>
    <submittedName>
        <fullName evidence="2">Uncharacterized protein</fullName>
    </submittedName>
</protein>
<reference evidence="3" key="2">
    <citation type="submission" date="2015-01" db="EMBL/GenBank/DDBJ databases">
        <title>Evolutionary Origins and Diversification of the Mycorrhizal Mutualists.</title>
        <authorList>
            <consortium name="DOE Joint Genome Institute"/>
            <consortium name="Mycorrhizal Genomics Consortium"/>
            <person name="Kohler A."/>
            <person name="Kuo A."/>
            <person name="Nagy L.G."/>
            <person name="Floudas D."/>
            <person name="Copeland A."/>
            <person name="Barry K.W."/>
            <person name="Cichocki N."/>
            <person name="Veneault-Fourrey C."/>
            <person name="LaButti K."/>
            <person name="Lindquist E.A."/>
            <person name="Lipzen A."/>
            <person name="Lundell T."/>
            <person name="Morin E."/>
            <person name="Murat C."/>
            <person name="Riley R."/>
            <person name="Ohm R."/>
            <person name="Sun H."/>
            <person name="Tunlid A."/>
            <person name="Henrissat B."/>
            <person name="Grigoriev I.V."/>
            <person name="Hibbett D.S."/>
            <person name="Martin F."/>
        </authorList>
    </citation>
    <scope>NUCLEOTIDE SEQUENCE [LARGE SCALE GENOMIC DNA]</scope>
    <source>
        <strain evidence="3">MUT 4182</strain>
    </source>
</reference>
<feature type="region of interest" description="Disordered" evidence="1">
    <location>
        <begin position="1"/>
        <end position="46"/>
    </location>
</feature>